<dbReference type="RefSeq" id="WP_169574481.1">
    <property type="nucleotide sequence ID" value="NZ_JABBFV010000016.1"/>
</dbReference>
<gene>
    <name evidence="1" type="ORF">HHL08_18255</name>
</gene>
<dbReference type="Proteomes" id="UP000519023">
    <property type="component" value="Unassembled WGS sequence"/>
</dbReference>
<dbReference type="AlphaFoldDB" id="A0A7X9WY41"/>
<organism evidence="1 2">
    <name type="scientific">Sphingobium psychrophilum</name>
    <dbReference type="NCBI Taxonomy" id="2728834"/>
    <lineage>
        <taxon>Bacteria</taxon>
        <taxon>Pseudomonadati</taxon>
        <taxon>Pseudomonadota</taxon>
        <taxon>Alphaproteobacteria</taxon>
        <taxon>Sphingomonadales</taxon>
        <taxon>Sphingomonadaceae</taxon>
        <taxon>Sphingobium</taxon>
    </lineage>
</organism>
<reference evidence="1 2" key="1">
    <citation type="submission" date="2020-04" db="EMBL/GenBank/DDBJ databases">
        <title>Sphingobium sp. AR-3-1 isolated from Arctic soil.</title>
        <authorList>
            <person name="Dahal R.H."/>
            <person name="Chaudhary D.K."/>
        </authorList>
    </citation>
    <scope>NUCLEOTIDE SEQUENCE [LARGE SCALE GENOMIC DNA]</scope>
    <source>
        <strain evidence="1 2">AR-3-1</strain>
    </source>
</reference>
<proteinExistence type="predicted"/>
<keyword evidence="2" id="KW-1185">Reference proteome</keyword>
<dbReference type="InterPro" id="IPR007948">
    <property type="entry name" value="DUF736"/>
</dbReference>
<sequence length="110" mass="12152">MMIGIFHSAQDSFTGQIRTLSLDVVVTLVPAPSNDSDNAPDWRVLLGDAETGTEIGAGWNRTGERAGAFVAVQIDDPAFAHPLRANLLRSMSRDDEHHLLWSRPTNRDRK</sequence>
<evidence type="ECO:0000313" key="2">
    <source>
        <dbReference type="Proteomes" id="UP000519023"/>
    </source>
</evidence>
<accession>A0A7X9WY41</accession>
<evidence type="ECO:0000313" key="1">
    <source>
        <dbReference type="EMBL" id="NML12062.1"/>
    </source>
</evidence>
<name>A0A7X9WY41_9SPHN</name>
<dbReference type="Pfam" id="PF05284">
    <property type="entry name" value="DUF736"/>
    <property type="match status" value="1"/>
</dbReference>
<protein>
    <submittedName>
        <fullName evidence="1">DUF736 domain-containing protein</fullName>
    </submittedName>
</protein>
<dbReference type="EMBL" id="JABBFV010000016">
    <property type="protein sequence ID" value="NML12062.1"/>
    <property type="molecule type" value="Genomic_DNA"/>
</dbReference>
<comment type="caution">
    <text evidence="1">The sequence shown here is derived from an EMBL/GenBank/DDBJ whole genome shotgun (WGS) entry which is preliminary data.</text>
</comment>